<reference evidence="9" key="3">
    <citation type="submission" date="2025-09" db="UniProtKB">
        <authorList>
            <consortium name="Ensembl"/>
        </authorList>
    </citation>
    <scope>IDENTIFICATION</scope>
</reference>
<dbReference type="Proteomes" id="UP000008672">
    <property type="component" value="Unassembled WGS sequence"/>
</dbReference>
<dbReference type="EMBL" id="AFYH01117756">
    <property type="status" value="NOT_ANNOTATED_CDS"/>
    <property type="molecule type" value="Genomic_DNA"/>
</dbReference>
<reference evidence="10" key="1">
    <citation type="submission" date="2011-08" db="EMBL/GenBank/DDBJ databases">
        <title>The draft genome of Latimeria chalumnae.</title>
        <authorList>
            <person name="Di Palma F."/>
            <person name="Alfoldi J."/>
            <person name="Johnson J."/>
            <person name="Berlin A."/>
            <person name="Gnerre S."/>
            <person name="Jaffe D."/>
            <person name="MacCallum I."/>
            <person name="Young S."/>
            <person name="Walker B.J."/>
            <person name="Lander E."/>
            <person name="Lindblad-Toh K."/>
        </authorList>
    </citation>
    <scope>NUCLEOTIDE SEQUENCE [LARGE SCALE GENOMIC DNA]</scope>
    <source>
        <strain evidence="10">Wild caught</strain>
    </source>
</reference>
<dbReference type="GO" id="GO:0042806">
    <property type="term" value="F:fucose binding"/>
    <property type="evidence" value="ECO:0007669"/>
    <property type="project" value="UniProtKB-ARBA"/>
</dbReference>
<evidence type="ECO:0000313" key="10">
    <source>
        <dbReference type="Proteomes" id="UP000008672"/>
    </source>
</evidence>
<dbReference type="EMBL" id="AFYH01117754">
    <property type="status" value="NOT_ANNOTATED_CDS"/>
    <property type="molecule type" value="Genomic_DNA"/>
</dbReference>
<dbReference type="OMA" id="EGMPEHA"/>
<dbReference type="SMART" id="SM00607">
    <property type="entry name" value="FTP"/>
    <property type="match status" value="4"/>
</dbReference>
<dbReference type="EMBL" id="AFYH01117758">
    <property type="status" value="NOT_ANNOTATED_CDS"/>
    <property type="molecule type" value="Genomic_DNA"/>
</dbReference>
<comment type="subunit">
    <text evidence="3">Homotrimer.</text>
</comment>
<keyword evidence="6" id="KW-0106">Calcium</keyword>
<dbReference type="InterPro" id="IPR006585">
    <property type="entry name" value="FTP1"/>
</dbReference>
<comment type="similarity">
    <text evidence="2">Belongs to the fucolectin family.</text>
</comment>
<keyword evidence="5" id="KW-0430">Lectin</keyword>
<dbReference type="AlphaFoldDB" id="H3B360"/>
<dbReference type="GO" id="GO:0001868">
    <property type="term" value="P:regulation of complement activation, lectin pathway"/>
    <property type="evidence" value="ECO:0007669"/>
    <property type="project" value="UniProtKB-ARBA"/>
</dbReference>
<proteinExistence type="inferred from homology"/>
<name>H3B360_LATCH</name>
<evidence type="ECO:0000256" key="2">
    <source>
        <dbReference type="ARBA" id="ARBA00010147"/>
    </source>
</evidence>
<keyword evidence="10" id="KW-1185">Reference proteome</keyword>
<dbReference type="EMBL" id="AFYH01117761">
    <property type="status" value="NOT_ANNOTATED_CDS"/>
    <property type="molecule type" value="Genomic_DNA"/>
</dbReference>
<dbReference type="GeneTree" id="ENSGT01060000248575"/>
<dbReference type="PANTHER" id="PTHR45713">
    <property type="entry name" value="FTP DOMAIN-CONTAINING PROTEIN"/>
    <property type="match status" value="1"/>
</dbReference>
<dbReference type="Ensembl" id="ENSLACT00000016445.1">
    <property type="protein sequence ID" value="ENSLACP00000016331.1"/>
    <property type="gene ID" value="ENSLACG00000014389.1"/>
</dbReference>
<feature type="domain" description="Fucolectin tachylectin-4 pentraxin-1" evidence="8">
    <location>
        <begin position="1"/>
        <end position="139"/>
    </location>
</feature>
<dbReference type="GO" id="GO:0046872">
    <property type="term" value="F:metal ion binding"/>
    <property type="evidence" value="ECO:0007669"/>
    <property type="project" value="UniProtKB-KW"/>
</dbReference>
<dbReference type="Pfam" id="PF22633">
    <property type="entry name" value="F5_F8_type_C_2"/>
    <property type="match status" value="4"/>
</dbReference>
<dbReference type="GO" id="GO:0010185">
    <property type="term" value="P:regulation of cellular defense response"/>
    <property type="evidence" value="ECO:0007669"/>
    <property type="project" value="UniProtKB-ARBA"/>
</dbReference>
<evidence type="ECO:0000256" key="7">
    <source>
        <dbReference type="ARBA" id="ARBA00023157"/>
    </source>
</evidence>
<keyword evidence="4" id="KW-0479">Metal-binding</keyword>
<keyword evidence="7" id="KW-1015">Disulfide bond</keyword>
<dbReference type="EMBL" id="AFYH01117755">
    <property type="status" value="NOT_ANNOTATED_CDS"/>
    <property type="molecule type" value="Genomic_DNA"/>
</dbReference>
<dbReference type="PANTHER" id="PTHR45713:SF11">
    <property type="entry name" value="FUCOLECTIN TACHYLECTIN-4 PENTRAXIN-1 DOMAIN-CONTAINING PROTEIN"/>
    <property type="match status" value="1"/>
</dbReference>
<dbReference type="eggNOG" id="ENOG502QQVA">
    <property type="taxonomic scope" value="Eukaryota"/>
</dbReference>
<dbReference type="EMBL" id="AFYH01117760">
    <property type="status" value="NOT_ANNOTATED_CDS"/>
    <property type="molecule type" value="Genomic_DNA"/>
</dbReference>
<feature type="domain" description="Fucolectin tachylectin-4 pentraxin-1" evidence="8">
    <location>
        <begin position="439"/>
        <end position="581"/>
    </location>
</feature>
<reference evidence="9" key="2">
    <citation type="submission" date="2025-08" db="UniProtKB">
        <authorList>
            <consortium name="Ensembl"/>
        </authorList>
    </citation>
    <scope>IDENTIFICATION</scope>
</reference>
<feature type="domain" description="Fucolectin tachylectin-4 pentraxin-1" evidence="8">
    <location>
        <begin position="140"/>
        <end position="284"/>
    </location>
</feature>
<sequence length="582" mass="64155">LNVALYGKADQSSVYQEEGMPEHAIDGNKNSNYVIKSCTHTIPETGPWWRVDLKKPHQISRVAITNRGDCCAERLEGAEVRVGQTICYDNSNPHKNSMQKLLEINQEVNISGFKINWQKSECLSICQNAEVYGEVCEVPELNVALHGTADQSSVYQEEGMPEHAIDGNKNSNYMIKSCTHTIPEMGPWWRVDLKKPHQISRVAITNRGDCCAERLEGAEVRIGNSLDNNGNNNPKCGAVESTSAWSTHTFCCSGMEGRYVSIVIPGRKDVLSLCEVEIFGIPAECPSFLGELNVALHGTADQSSVYHEEGMPEHAIDGNKNSNYTIKSCTHTIPEMGPWWRVDLKKPHQISRVAITNRGDCCAERLVGAEIRIGNSLDNNGNNNPNAEGVETVRLAVHVSCSTMEAHQVTILVGEQYVNVSICKNAQVYGEVCEDVVLELNVALYGKADQSSVYHEEGMPEHAIDGNKNSNYTIKSCTHTIPETGPWWRVDLKKPHQISRVAITNRGDCCAERLEGAEVRIGNSLDNNGNNNPKCATVESPWAGSTETFCCYGMEGRYVNIVIPGREVSLTLCEVEVYGVPA</sequence>
<feature type="domain" description="Fucolectin tachylectin-4 pentraxin-1" evidence="8">
    <location>
        <begin position="291"/>
        <end position="434"/>
    </location>
</feature>
<accession>H3B360</accession>
<evidence type="ECO:0000313" key="9">
    <source>
        <dbReference type="Ensembl" id="ENSLACP00000016331.1"/>
    </source>
</evidence>
<evidence type="ECO:0000256" key="1">
    <source>
        <dbReference type="ARBA" id="ARBA00002219"/>
    </source>
</evidence>
<evidence type="ECO:0000256" key="3">
    <source>
        <dbReference type="ARBA" id="ARBA00011233"/>
    </source>
</evidence>
<dbReference type="HOGENOM" id="CLU_036681_0_0_1"/>
<evidence type="ECO:0000256" key="5">
    <source>
        <dbReference type="ARBA" id="ARBA00022734"/>
    </source>
</evidence>
<protein>
    <recommendedName>
        <fullName evidence="8">Fucolectin tachylectin-4 pentraxin-1 domain-containing protein</fullName>
    </recommendedName>
</protein>
<comment type="function">
    <text evidence="1">Acts as a defensive agent. Recognizes blood group fucosylated oligosaccharides including A, B, H and Lewis B-type antigens. Does not recognize Lewis A antigen and has low affinity for monovalent haptens.</text>
</comment>
<dbReference type="InterPro" id="IPR051941">
    <property type="entry name" value="BG_Antigen-Binding_Lectin"/>
</dbReference>
<dbReference type="InParanoid" id="H3B360"/>
<dbReference type="EMBL" id="AFYH01117757">
    <property type="status" value="NOT_ANNOTATED_CDS"/>
    <property type="molecule type" value="Genomic_DNA"/>
</dbReference>
<dbReference type="SUPFAM" id="SSF49785">
    <property type="entry name" value="Galactose-binding domain-like"/>
    <property type="match status" value="4"/>
</dbReference>
<evidence type="ECO:0000259" key="8">
    <source>
        <dbReference type="SMART" id="SM00607"/>
    </source>
</evidence>
<dbReference type="Gene3D" id="2.60.120.260">
    <property type="entry name" value="Galactose-binding domain-like"/>
    <property type="match status" value="4"/>
</dbReference>
<dbReference type="EMBL" id="AFYH01117759">
    <property type="status" value="NOT_ANNOTATED_CDS"/>
    <property type="molecule type" value="Genomic_DNA"/>
</dbReference>
<evidence type="ECO:0000256" key="4">
    <source>
        <dbReference type="ARBA" id="ARBA00022723"/>
    </source>
</evidence>
<organism evidence="9 10">
    <name type="scientific">Latimeria chalumnae</name>
    <name type="common">Coelacanth</name>
    <dbReference type="NCBI Taxonomy" id="7897"/>
    <lineage>
        <taxon>Eukaryota</taxon>
        <taxon>Metazoa</taxon>
        <taxon>Chordata</taxon>
        <taxon>Craniata</taxon>
        <taxon>Vertebrata</taxon>
        <taxon>Euteleostomi</taxon>
        <taxon>Coelacanthiformes</taxon>
        <taxon>Coelacanthidae</taxon>
        <taxon>Latimeria</taxon>
    </lineage>
</organism>
<evidence type="ECO:0000256" key="6">
    <source>
        <dbReference type="ARBA" id="ARBA00022837"/>
    </source>
</evidence>
<dbReference type="InterPro" id="IPR008979">
    <property type="entry name" value="Galactose-bd-like_sf"/>
</dbReference>